<dbReference type="EMBL" id="JZDQ02000024">
    <property type="protein sequence ID" value="OIJ25583.1"/>
    <property type="molecule type" value="Genomic_DNA"/>
</dbReference>
<dbReference type="OrthoDB" id="9794735at2"/>
<protein>
    <recommendedName>
        <fullName evidence="3">ATP-grasp ribosomal peptide maturase</fullName>
    </recommendedName>
</protein>
<dbReference type="SUPFAM" id="SSF56059">
    <property type="entry name" value="Glutathione synthetase ATP-binding domain-like"/>
    <property type="match status" value="1"/>
</dbReference>
<dbReference type="GO" id="GO:0005737">
    <property type="term" value="C:cytoplasm"/>
    <property type="evidence" value="ECO:0007669"/>
    <property type="project" value="TreeGrafter"/>
</dbReference>
<evidence type="ECO:0000313" key="1">
    <source>
        <dbReference type="EMBL" id="OIJ25583.1"/>
    </source>
</evidence>
<keyword evidence="2" id="KW-1185">Reference proteome</keyword>
<dbReference type="RefSeq" id="WP_045550284.1">
    <property type="nucleotide sequence ID" value="NZ_JZDQ02000024.1"/>
</dbReference>
<evidence type="ECO:0008006" key="3">
    <source>
        <dbReference type="Google" id="ProtNLM"/>
    </source>
</evidence>
<dbReference type="GO" id="GO:0018169">
    <property type="term" value="F:ribosomal S6-glutamic acid ligase activity"/>
    <property type="evidence" value="ECO:0007669"/>
    <property type="project" value="TreeGrafter"/>
</dbReference>
<dbReference type="Proteomes" id="UP000033772">
    <property type="component" value="Unassembled WGS sequence"/>
</dbReference>
<gene>
    <name evidence="1" type="ORF">UG56_017165</name>
</gene>
<dbReference type="NCBIfam" id="TIGR04187">
    <property type="entry name" value="GRASP_SAV_5884"/>
    <property type="match status" value="1"/>
</dbReference>
<sequence length="307" mass="33881">MSAVGDSTADMVTAELNEREVPVARVEPADFGRELSFTSVISAGDPLAGTLATASRTVDLGQVRSIYWRRPEWPTFPDLSGPDLTWAKAQMRHGLGGALVSLPGCVAVNDPLAEEAADYKPLQLAVASRFGFSVPPTLVSNRRADIEEFITAYGQVIHKTLRWTDYRRAEEGLSVWTEPVTVDEIDDSVGLVPHLFQARVNKVADLRVTVVGEQVFGVRIDSDLLDWRRDYGSLTYTVIDLPDRLVKMLRTYLEHFRLAFGCFDLCVDAKGDYHWLELNPNGEWGWIAAETGLPIAAAFADLLQGAS</sequence>
<organism evidence="1 2">
    <name type="scientific">Nocardioides luteus</name>
    <dbReference type="NCBI Taxonomy" id="1844"/>
    <lineage>
        <taxon>Bacteria</taxon>
        <taxon>Bacillati</taxon>
        <taxon>Actinomycetota</taxon>
        <taxon>Actinomycetes</taxon>
        <taxon>Propionibacteriales</taxon>
        <taxon>Nocardioidaceae</taxon>
        <taxon>Nocardioides</taxon>
    </lineage>
</organism>
<name>A0A1J4N3R3_9ACTN</name>
<dbReference type="PANTHER" id="PTHR21621">
    <property type="entry name" value="RIBOSOMAL PROTEIN S6 MODIFICATION PROTEIN"/>
    <property type="match status" value="1"/>
</dbReference>
<accession>A0A1J4N3R3</accession>
<dbReference type="Gene3D" id="3.30.470.20">
    <property type="entry name" value="ATP-grasp fold, B domain"/>
    <property type="match status" value="1"/>
</dbReference>
<dbReference type="AlphaFoldDB" id="A0A1J4N3R3"/>
<dbReference type="GO" id="GO:0009432">
    <property type="term" value="P:SOS response"/>
    <property type="evidence" value="ECO:0007669"/>
    <property type="project" value="TreeGrafter"/>
</dbReference>
<reference evidence="1" key="1">
    <citation type="submission" date="2016-10" db="EMBL/GenBank/DDBJ databases">
        <title>Draft Genome Sequence of Nocardioides luteus Strain BAFB, an Alkane-Degrading Bacterium Isolated from JP-7 Polluted Soil.</title>
        <authorList>
            <person name="Brown L."/>
            <person name="Ruiz O.N."/>
            <person name="Gunasekera T."/>
        </authorList>
    </citation>
    <scope>NUCLEOTIDE SEQUENCE [LARGE SCALE GENOMIC DNA]</scope>
    <source>
        <strain evidence="1">BAFB</strain>
    </source>
</reference>
<dbReference type="STRING" id="1844.UG56_017165"/>
<dbReference type="InterPro" id="IPR026449">
    <property type="entry name" value="GRASP_SAV_5884"/>
</dbReference>
<dbReference type="PANTHER" id="PTHR21621:SF0">
    <property type="entry name" value="BETA-CITRYLGLUTAMATE SYNTHASE B-RELATED"/>
    <property type="match status" value="1"/>
</dbReference>
<comment type="caution">
    <text evidence="1">The sequence shown here is derived from an EMBL/GenBank/DDBJ whole genome shotgun (WGS) entry which is preliminary data.</text>
</comment>
<evidence type="ECO:0000313" key="2">
    <source>
        <dbReference type="Proteomes" id="UP000033772"/>
    </source>
</evidence>
<proteinExistence type="predicted"/>